<gene>
    <name evidence="6" type="ORF">SAMN05192542_11154</name>
</gene>
<proteinExistence type="inferred from homology"/>
<evidence type="ECO:0000256" key="4">
    <source>
        <dbReference type="ARBA" id="ARBA00022729"/>
    </source>
</evidence>
<dbReference type="EMBL" id="FOAJ01000011">
    <property type="protein sequence ID" value="SEL66863.1"/>
    <property type="molecule type" value="Genomic_DNA"/>
</dbReference>
<evidence type="ECO:0000256" key="3">
    <source>
        <dbReference type="ARBA" id="ARBA00022448"/>
    </source>
</evidence>
<dbReference type="InterPro" id="IPR050490">
    <property type="entry name" value="Bact_solute-bd_prot1"/>
</dbReference>
<organism evidence="6 7">
    <name type="scientific">Paraburkholderia caballeronis</name>
    <dbReference type="NCBI Taxonomy" id="416943"/>
    <lineage>
        <taxon>Bacteria</taxon>
        <taxon>Pseudomonadati</taxon>
        <taxon>Pseudomonadota</taxon>
        <taxon>Betaproteobacteria</taxon>
        <taxon>Burkholderiales</taxon>
        <taxon>Burkholderiaceae</taxon>
        <taxon>Paraburkholderia</taxon>
    </lineage>
</organism>
<evidence type="ECO:0000313" key="7">
    <source>
        <dbReference type="Proteomes" id="UP000199120"/>
    </source>
</evidence>
<evidence type="ECO:0000256" key="5">
    <source>
        <dbReference type="SAM" id="SignalP"/>
    </source>
</evidence>
<dbReference type="Proteomes" id="UP000199120">
    <property type="component" value="Unassembled WGS sequence"/>
</dbReference>
<accession>A0A1H7S2Z0</accession>
<evidence type="ECO:0000256" key="2">
    <source>
        <dbReference type="ARBA" id="ARBA00008520"/>
    </source>
</evidence>
<feature type="chain" id="PRO_5030029244" evidence="5">
    <location>
        <begin position="22"/>
        <end position="449"/>
    </location>
</feature>
<dbReference type="CDD" id="cd13585">
    <property type="entry name" value="PBP2_TMBP_like"/>
    <property type="match status" value="1"/>
</dbReference>
<dbReference type="RefSeq" id="WP_090547357.1">
    <property type="nucleotide sequence ID" value="NZ_FNSR01000002.1"/>
</dbReference>
<dbReference type="Gene3D" id="3.40.190.10">
    <property type="entry name" value="Periplasmic binding protein-like II"/>
    <property type="match status" value="2"/>
</dbReference>
<dbReference type="Pfam" id="PF01547">
    <property type="entry name" value="SBP_bac_1"/>
    <property type="match status" value="1"/>
</dbReference>
<comment type="similarity">
    <text evidence="2">Belongs to the bacterial solute-binding protein 1 family.</text>
</comment>
<comment type="subcellular location">
    <subcellularLocation>
        <location evidence="1">Periplasm</location>
    </subcellularLocation>
</comment>
<dbReference type="SUPFAM" id="SSF53850">
    <property type="entry name" value="Periplasmic binding protein-like II"/>
    <property type="match status" value="1"/>
</dbReference>
<dbReference type="PANTHER" id="PTHR43649">
    <property type="entry name" value="ARABINOSE-BINDING PROTEIN-RELATED"/>
    <property type="match status" value="1"/>
</dbReference>
<reference evidence="7" key="1">
    <citation type="submission" date="2016-10" db="EMBL/GenBank/DDBJ databases">
        <authorList>
            <person name="Varghese N."/>
            <person name="Submissions S."/>
        </authorList>
    </citation>
    <scope>NUCLEOTIDE SEQUENCE [LARGE SCALE GENOMIC DNA]</scope>
    <source>
        <strain evidence="7">LMG 26416</strain>
    </source>
</reference>
<dbReference type="STRING" id="416943.SAMN05445871_3510"/>
<keyword evidence="3" id="KW-0813">Transport</keyword>
<keyword evidence="7" id="KW-1185">Reference proteome</keyword>
<sequence length="449" mass="49592">MKNRYRQAAVALFGATVSLVAASNAAAWTLKEAAAPYSGTTISAIFLDRPGYKAAESLIPQFEKETGIKVKWDVIPYENTRERQVLNFVSGGDQDIALVDVVWLGEFASNKWIVPIKTFTDNPKLADPKLNLPGFFPILLNAFGTWNNTIYGLPFDNYSGLMFYNQCMLKSAGFNGPPKTWDELLNVYAPKLTNASKNQFAFALQSRRGETQSADSFMRMLWPFGGSLLDAKFRSNLLSQQSQAGLEFRQKLMKYMPPGIVDFDHAESVNALAQGQVAMITEWSAFYPTLTDPSKSKLGNCLGVATEPSGPAGLKPALGGFSLAVNAKAPKKKQEAAWLFIQWITSEEMARPYLEAGGVSARTAVYQDKAVQDKFAFVKPMVTSWQGGVPDFRPRFPEWPAISEIIGEWGTKMMLGQVSVHDGSVEIGKRMEVILQKAGYYDGKKPLLK</sequence>
<name>A0A1H7S2Z0_9BURK</name>
<dbReference type="GO" id="GO:0042597">
    <property type="term" value="C:periplasmic space"/>
    <property type="evidence" value="ECO:0007669"/>
    <property type="project" value="UniProtKB-SubCell"/>
</dbReference>
<keyword evidence="4 5" id="KW-0732">Signal</keyword>
<evidence type="ECO:0000256" key="1">
    <source>
        <dbReference type="ARBA" id="ARBA00004418"/>
    </source>
</evidence>
<dbReference type="PANTHER" id="PTHR43649:SF34">
    <property type="entry name" value="ABC TRANSPORTER PERIPLASMIC-BINDING PROTEIN YCJN-RELATED"/>
    <property type="match status" value="1"/>
</dbReference>
<dbReference type="OrthoDB" id="5890863at2"/>
<protein>
    <submittedName>
        <fullName evidence="6">Carbohydrate ABC transporter substrate-binding protein, CUT1 family</fullName>
    </submittedName>
</protein>
<feature type="signal peptide" evidence="5">
    <location>
        <begin position="1"/>
        <end position="21"/>
    </location>
</feature>
<dbReference type="AlphaFoldDB" id="A0A1H7S2Z0"/>
<evidence type="ECO:0000313" key="6">
    <source>
        <dbReference type="EMBL" id="SEL66863.1"/>
    </source>
</evidence>
<dbReference type="InterPro" id="IPR006059">
    <property type="entry name" value="SBP"/>
</dbReference>